<dbReference type="InterPro" id="IPR043128">
    <property type="entry name" value="Rev_trsase/Diguanyl_cyclase"/>
</dbReference>
<keyword evidence="1" id="KW-0175">Coiled coil</keyword>
<dbReference type="NCBIfam" id="TIGR00229">
    <property type="entry name" value="sensory_box"/>
    <property type="match status" value="1"/>
</dbReference>
<evidence type="ECO:0000259" key="3">
    <source>
        <dbReference type="PROSITE" id="PS50887"/>
    </source>
</evidence>
<dbReference type="Gene3D" id="3.30.70.270">
    <property type="match status" value="1"/>
</dbReference>
<feature type="domain" description="PAS" evidence="2">
    <location>
        <begin position="1"/>
        <end position="63"/>
    </location>
</feature>
<sequence>MDERLKYAPCGYVSITHEGIVTDVNQTFLDLMGYAAEELLHKHLESIMSTANKLIFHSYFYPQINLNGRVEELFISLKDKQKQTVPFILNGRRFEDDGVEVIDCVLVQMKKRIDYEQELRTAKKQIEDAYRQKEQALAKLEQIHKEIERKQSELMEMNAMLVELSVTDKLTGLKNRRYFQEKLDEQLHRYHESGQAFSLVIIDIDHFKQVNDTWGHQMGDEVLEKLAKTLTIHARSEDTAARLGGEEFVLILPHTDAAQSSKIAERLRIAVIETVWPIGSITVSSGIATVNPDDSGASLLKKADEALYASKENGRNRVTHIEDVKR</sequence>
<feature type="domain" description="GGDEF" evidence="3">
    <location>
        <begin position="195"/>
        <end position="323"/>
    </location>
</feature>
<evidence type="ECO:0000259" key="2">
    <source>
        <dbReference type="PROSITE" id="PS50112"/>
    </source>
</evidence>
<dbReference type="InterPro" id="IPR035965">
    <property type="entry name" value="PAS-like_dom_sf"/>
</dbReference>
<dbReference type="Gene3D" id="3.30.450.20">
    <property type="entry name" value="PAS domain"/>
    <property type="match status" value="1"/>
</dbReference>
<accession>A0ABU6PUX3</accession>
<dbReference type="Pfam" id="PF00990">
    <property type="entry name" value="GGDEF"/>
    <property type="match status" value="1"/>
</dbReference>
<feature type="coiled-coil region" evidence="1">
    <location>
        <begin position="112"/>
        <end position="160"/>
    </location>
</feature>
<dbReference type="PROSITE" id="PS50887">
    <property type="entry name" value="GGDEF"/>
    <property type="match status" value="1"/>
</dbReference>
<dbReference type="SMART" id="SM00267">
    <property type="entry name" value="GGDEF"/>
    <property type="match status" value="1"/>
</dbReference>
<comment type="caution">
    <text evidence="4">The sequence shown here is derived from an EMBL/GenBank/DDBJ whole genome shotgun (WGS) entry which is preliminary data.</text>
</comment>
<dbReference type="InterPro" id="IPR050469">
    <property type="entry name" value="Diguanylate_Cyclase"/>
</dbReference>
<dbReference type="CDD" id="cd00130">
    <property type="entry name" value="PAS"/>
    <property type="match status" value="1"/>
</dbReference>
<dbReference type="Proteomes" id="UP001343257">
    <property type="component" value="Unassembled WGS sequence"/>
</dbReference>
<evidence type="ECO:0000313" key="4">
    <source>
        <dbReference type="EMBL" id="MED5018691.1"/>
    </source>
</evidence>
<dbReference type="Pfam" id="PF13426">
    <property type="entry name" value="PAS_9"/>
    <property type="match status" value="1"/>
</dbReference>
<protein>
    <submittedName>
        <fullName evidence="4">Diguanylate cyclase</fullName>
        <ecNumber evidence="4">2.7.7.65</ecNumber>
    </submittedName>
</protein>
<dbReference type="EC" id="2.7.7.65" evidence="4"/>
<proteinExistence type="predicted"/>
<name>A0ABU6PUX3_9BACL</name>
<dbReference type="PANTHER" id="PTHR45138:SF9">
    <property type="entry name" value="DIGUANYLATE CYCLASE DGCM-RELATED"/>
    <property type="match status" value="1"/>
</dbReference>
<reference evidence="4 5" key="1">
    <citation type="submission" date="2023-03" db="EMBL/GenBank/DDBJ databases">
        <title>Bacillus Genome Sequencing.</title>
        <authorList>
            <person name="Dunlap C."/>
        </authorList>
    </citation>
    <scope>NUCLEOTIDE SEQUENCE [LARGE SCALE GENOMIC DNA]</scope>
    <source>
        <strain evidence="4 5">NRS-52</strain>
    </source>
</reference>
<dbReference type="GO" id="GO:0052621">
    <property type="term" value="F:diguanylate cyclase activity"/>
    <property type="evidence" value="ECO:0007669"/>
    <property type="project" value="UniProtKB-EC"/>
</dbReference>
<dbReference type="PANTHER" id="PTHR45138">
    <property type="entry name" value="REGULATORY COMPONENTS OF SENSORY TRANSDUCTION SYSTEM"/>
    <property type="match status" value="1"/>
</dbReference>
<keyword evidence="5" id="KW-1185">Reference proteome</keyword>
<dbReference type="InterPro" id="IPR000014">
    <property type="entry name" value="PAS"/>
</dbReference>
<dbReference type="SUPFAM" id="SSF55785">
    <property type="entry name" value="PYP-like sensor domain (PAS domain)"/>
    <property type="match status" value="1"/>
</dbReference>
<dbReference type="InterPro" id="IPR000160">
    <property type="entry name" value="GGDEF_dom"/>
</dbReference>
<keyword evidence="4" id="KW-0548">Nucleotidyltransferase</keyword>
<dbReference type="NCBIfam" id="TIGR00254">
    <property type="entry name" value="GGDEF"/>
    <property type="match status" value="1"/>
</dbReference>
<dbReference type="EMBL" id="JARTLD010000037">
    <property type="protein sequence ID" value="MED5018691.1"/>
    <property type="molecule type" value="Genomic_DNA"/>
</dbReference>
<dbReference type="SUPFAM" id="SSF55073">
    <property type="entry name" value="Nucleotide cyclase"/>
    <property type="match status" value="1"/>
</dbReference>
<keyword evidence="4" id="KW-0808">Transferase</keyword>
<organism evidence="4 5">
    <name type="scientific">Paenibacillus chibensis</name>
    <dbReference type="NCBI Taxonomy" id="59846"/>
    <lineage>
        <taxon>Bacteria</taxon>
        <taxon>Bacillati</taxon>
        <taxon>Bacillota</taxon>
        <taxon>Bacilli</taxon>
        <taxon>Bacillales</taxon>
        <taxon>Paenibacillaceae</taxon>
        <taxon>Paenibacillus</taxon>
    </lineage>
</organism>
<dbReference type="InterPro" id="IPR029787">
    <property type="entry name" value="Nucleotide_cyclase"/>
</dbReference>
<evidence type="ECO:0000256" key="1">
    <source>
        <dbReference type="SAM" id="Coils"/>
    </source>
</evidence>
<dbReference type="CDD" id="cd01949">
    <property type="entry name" value="GGDEF"/>
    <property type="match status" value="1"/>
</dbReference>
<gene>
    <name evidence="4" type="ORF">P9847_15390</name>
</gene>
<dbReference type="PROSITE" id="PS50112">
    <property type="entry name" value="PAS"/>
    <property type="match status" value="1"/>
</dbReference>
<evidence type="ECO:0000313" key="5">
    <source>
        <dbReference type="Proteomes" id="UP001343257"/>
    </source>
</evidence>